<dbReference type="AlphaFoldDB" id="A0A428MFY8"/>
<dbReference type="NCBIfam" id="TIGR02937">
    <property type="entry name" value="sigma70-ECF"/>
    <property type="match status" value="1"/>
</dbReference>
<dbReference type="InterPro" id="IPR000792">
    <property type="entry name" value="Tscrpt_reg_LuxR_C"/>
</dbReference>
<dbReference type="GO" id="GO:0006352">
    <property type="term" value="P:DNA-templated transcription initiation"/>
    <property type="evidence" value="ECO:0007669"/>
    <property type="project" value="InterPro"/>
</dbReference>
<dbReference type="EMBL" id="RSDW01000001">
    <property type="protein sequence ID" value="RSL15787.1"/>
    <property type="molecule type" value="Genomic_DNA"/>
</dbReference>
<dbReference type="PROSITE" id="PS00622">
    <property type="entry name" value="HTH_LUXR_1"/>
    <property type="match status" value="1"/>
</dbReference>
<gene>
    <name evidence="7" type="ORF">EDE15_1290</name>
</gene>
<dbReference type="Gene3D" id="1.10.10.10">
    <property type="entry name" value="Winged helix-like DNA-binding domain superfamily/Winged helix DNA-binding domain"/>
    <property type="match status" value="1"/>
</dbReference>
<protein>
    <submittedName>
        <fullName evidence="7">RNA polymerase sigma-70 factor (ECF subfamily)</fullName>
    </submittedName>
</protein>
<evidence type="ECO:0000259" key="6">
    <source>
        <dbReference type="PROSITE" id="PS00622"/>
    </source>
</evidence>
<dbReference type="Pfam" id="PF08281">
    <property type="entry name" value="Sigma70_r4_2"/>
    <property type="match status" value="1"/>
</dbReference>
<dbReference type="InterPro" id="IPR014284">
    <property type="entry name" value="RNA_pol_sigma-70_dom"/>
</dbReference>
<proteinExistence type="inferred from homology"/>
<evidence type="ECO:0000313" key="8">
    <source>
        <dbReference type="Proteomes" id="UP000269669"/>
    </source>
</evidence>
<keyword evidence="5" id="KW-0804">Transcription</keyword>
<name>A0A428MFY8_9BACT</name>
<evidence type="ECO:0000256" key="4">
    <source>
        <dbReference type="ARBA" id="ARBA00023125"/>
    </source>
</evidence>
<keyword evidence="3" id="KW-0731">Sigma factor</keyword>
<comment type="similarity">
    <text evidence="1">Belongs to the sigma-70 factor family. ECF subfamily.</text>
</comment>
<dbReference type="GO" id="GO:0016987">
    <property type="term" value="F:sigma factor activity"/>
    <property type="evidence" value="ECO:0007669"/>
    <property type="project" value="UniProtKB-KW"/>
</dbReference>
<sequence>MRNGFAAAAAMVTLFSGQASEPMPSQIGDEVVELFEQLRTPLLRYLMTLGLHVQDGEEVIQEVFLALFQHLKKGKRGDNLRGWIFRVAHNLALKQFRSTKSKIERASVPIDEVQTEFVSPAATPEEMLEQANSEERIQAVIQALPEQDRRCLFLRAEGLRYREIAEALGISLGSVANSLERAIGKLSRAREQVGA</sequence>
<accession>A0A428MFY8</accession>
<dbReference type="SUPFAM" id="SSF88946">
    <property type="entry name" value="Sigma2 domain of RNA polymerase sigma factors"/>
    <property type="match status" value="1"/>
</dbReference>
<dbReference type="InterPro" id="IPR013325">
    <property type="entry name" value="RNA_pol_sigma_r2"/>
</dbReference>
<dbReference type="GO" id="GO:0003677">
    <property type="term" value="F:DNA binding"/>
    <property type="evidence" value="ECO:0007669"/>
    <property type="project" value="UniProtKB-KW"/>
</dbReference>
<keyword evidence="8" id="KW-1185">Reference proteome</keyword>
<dbReference type="RefSeq" id="WP_125484493.1">
    <property type="nucleotide sequence ID" value="NZ_RSDW01000001.1"/>
</dbReference>
<organism evidence="7 8">
    <name type="scientific">Edaphobacter aggregans</name>
    <dbReference type="NCBI Taxonomy" id="570835"/>
    <lineage>
        <taxon>Bacteria</taxon>
        <taxon>Pseudomonadati</taxon>
        <taxon>Acidobacteriota</taxon>
        <taxon>Terriglobia</taxon>
        <taxon>Terriglobales</taxon>
        <taxon>Acidobacteriaceae</taxon>
        <taxon>Edaphobacter</taxon>
    </lineage>
</organism>
<dbReference type="SUPFAM" id="SSF88659">
    <property type="entry name" value="Sigma3 and sigma4 domains of RNA polymerase sigma factors"/>
    <property type="match status" value="1"/>
</dbReference>
<reference evidence="7 8" key="1">
    <citation type="submission" date="2018-12" db="EMBL/GenBank/DDBJ databases">
        <title>Sequencing of bacterial isolates from soil warming experiment in Harvard Forest, Massachusetts, USA.</title>
        <authorList>
            <person name="Deangelis K."/>
        </authorList>
    </citation>
    <scope>NUCLEOTIDE SEQUENCE [LARGE SCALE GENOMIC DNA]</scope>
    <source>
        <strain evidence="7 8">EB153</strain>
    </source>
</reference>
<dbReference type="InterPro" id="IPR013324">
    <property type="entry name" value="RNA_pol_sigma_r3/r4-like"/>
</dbReference>
<dbReference type="Pfam" id="PF04542">
    <property type="entry name" value="Sigma70_r2"/>
    <property type="match status" value="1"/>
</dbReference>
<dbReference type="InterPro" id="IPR036388">
    <property type="entry name" value="WH-like_DNA-bd_sf"/>
</dbReference>
<dbReference type="PANTHER" id="PTHR43133">
    <property type="entry name" value="RNA POLYMERASE ECF-TYPE SIGMA FACTO"/>
    <property type="match status" value="1"/>
</dbReference>
<feature type="domain" description="HTH luxR-type" evidence="6">
    <location>
        <begin position="158"/>
        <end position="185"/>
    </location>
</feature>
<dbReference type="InterPro" id="IPR013249">
    <property type="entry name" value="RNA_pol_sigma70_r4_t2"/>
</dbReference>
<evidence type="ECO:0000256" key="2">
    <source>
        <dbReference type="ARBA" id="ARBA00023015"/>
    </source>
</evidence>
<keyword evidence="4" id="KW-0238">DNA-binding</keyword>
<comment type="caution">
    <text evidence="7">The sequence shown here is derived from an EMBL/GenBank/DDBJ whole genome shotgun (WGS) entry which is preliminary data.</text>
</comment>
<evidence type="ECO:0000256" key="1">
    <source>
        <dbReference type="ARBA" id="ARBA00010641"/>
    </source>
</evidence>
<keyword evidence="2" id="KW-0805">Transcription regulation</keyword>
<evidence type="ECO:0000256" key="3">
    <source>
        <dbReference type="ARBA" id="ARBA00023082"/>
    </source>
</evidence>
<dbReference type="OrthoDB" id="121429at2"/>
<dbReference type="InterPro" id="IPR007627">
    <property type="entry name" value="RNA_pol_sigma70_r2"/>
</dbReference>
<dbReference type="Gene3D" id="1.10.1740.10">
    <property type="match status" value="1"/>
</dbReference>
<dbReference type="InterPro" id="IPR039425">
    <property type="entry name" value="RNA_pol_sigma-70-like"/>
</dbReference>
<evidence type="ECO:0000313" key="7">
    <source>
        <dbReference type="EMBL" id="RSL15787.1"/>
    </source>
</evidence>
<evidence type="ECO:0000256" key="5">
    <source>
        <dbReference type="ARBA" id="ARBA00023163"/>
    </source>
</evidence>
<dbReference type="Proteomes" id="UP000269669">
    <property type="component" value="Unassembled WGS sequence"/>
</dbReference>
<dbReference type="PANTHER" id="PTHR43133:SF8">
    <property type="entry name" value="RNA POLYMERASE SIGMA FACTOR HI_1459-RELATED"/>
    <property type="match status" value="1"/>
</dbReference>